<dbReference type="Proteomes" id="UP000035083">
    <property type="component" value="Unassembled WGS sequence"/>
</dbReference>
<dbReference type="Gene3D" id="3.40.800.10">
    <property type="entry name" value="Ureohydrolase domain"/>
    <property type="match status" value="1"/>
</dbReference>
<evidence type="ECO:0000313" key="3">
    <source>
        <dbReference type="EMBL" id="GAC61577.1"/>
    </source>
</evidence>
<dbReference type="EMBL" id="BANU01000019">
    <property type="protein sequence ID" value="GAC61577.1"/>
    <property type="molecule type" value="Genomic_DNA"/>
</dbReference>
<dbReference type="GO" id="GO:0046872">
    <property type="term" value="F:metal ion binding"/>
    <property type="evidence" value="ECO:0007669"/>
    <property type="project" value="InterPro"/>
</dbReference>
<keyword evidence="4" id="KW-1185">Reference proteome</keyword>
<protein>
    <submittedName>
        <fullName evidence="3">Uncharacterized protein</fullName>
    </submittedName>
</protein>
<name>L7LN99_9ACTN</name>
<proteinExistence type="inferred from homology"/>
<comment type="caution">
    <text evidence="3">The sequence shown here is derived from an EMBL/GenBank/DDBJ whole genome shotgun (WGS) entry which is preliminary data.</text>
</comment>
<reference evidence="3 4" key="1">
    <citation type="submission" date="2012-12" db="EMBL/GenBank/DDBJ databases">
        <title>Whole genome shotgun sequence of Gordonia sihwensis NBRC 108236.</title>
        <authorList>
            <person name="Yoshida I."/>
            <person name="Hosoyama A."/>
            <person name="Tsuchikane K."/>
            <person name="Ando Y."/>
            <person name="Baba S."/>
            <person name="Ohji S."/>
            <person name="Hamada M."/>
            <person name="Tamura T."/>
            <person name="Yamazoe A."/>
            <person name="Yamazaki S."/>
            <person name="Fujita N."/>
        </authorList>
    </citation>
    <scope>NUCLEOTIDE SEQUENCE [LARGE SCALE GENOMIC DNA]</scope>
    <source>
        <strain evidence="3 4">NBRC 108236</strain>
    </source>
</reference>
<sequence>MSMTGLVDVTPEPWSGRDDGPGAGHVRWHHVVRPLVADDPPAADSPAPTTIVGFASDEGVRRNKGRTGAATGPGALRRALAPMALSGPISVFDAGDVAVTDGELEAGQERLGRSAMSIVVSDTNHVVYTCIDVCSRSVKTAVAASPCPSVS</sequence>
<comment type="similarity">
    <text evidence="1">Belongs to the arginase family.</text>
</comment>
<evidence type="ECO:0000313" key="4">
    <source>
        <dbReference type="Proteomes" id="UP000035083"/>
    </source>
</evidence>
<dbReference type="InterPro" id="IPR006035">
    <property type="entry name" value="Ureohydrolase"/>
</dbReference>
<evidence type="ECO:0000256" key="1">
    <source>
        <dbReference type="PROSITE-ProRule" id="PRU00742"/>
    </source>
</evidence>
<dbReference type="eggNOG" id="COG0010">
    <property type="taxonomic scope" value="Bacteria"/>
</dbReference>
<accession>L7LN99</accession>
<dbReference type="GO" id="GO:0016813">
    <property type="term" value="F:hydrolase activity, acting on carbon-nitrogen (but not peptide) bonds, in linear amidines"/>
    <property type="evidence" value="ECO:0007669"/>
    <property type="project" value="UniProtKB-ARBA"/>
</dbReference>
<dbReference type="AlphaFoldDB" id="L7LN99"/>
<organism evidence="3 4">
    <name type="scientific">Gordonia sihwensis NBRC 108236</name>
    <dbReference type="NCBI Taxonomy" id="1223544"/>
    <lineage>
        <taxon>Bacteria</taxon>
        <taxon>Bacillati</taxon>
        <taxon>Actinomycetota</taxon>
        <taxon>Actinomycetes</taxon>
        <taxon>Mycobacteriales</taxon>
        <taxon>Gordoniaceae</taxon>
        <taxon>Gordonia</taxon>
    </lineage>
</organism>
<evidence type="ECO:0000256" key="2">
    <source>
        <dbReference type="SAM" id="MobiDB-lite"/>
    </source>
</evidence>
<dbReference type="InterPro" id="IPR023696">
    <property type="entry name" value="Ureohydrolase_dom_sf"/>
</dbReference>
<dbReference type="PROSITE" id="PS51409">
    <property type="entry name" value="ARGINASE_2"/>
    <property type="match status" value="1"/>
</dbReference>
<feature type="region of interest" description="Disordered" evidence="2">
    <location>
        <begin position="1"/>
        <end position="21"/>
    </location>
</feature>
<dbReference type="SUPFAM" id="SSF52768">
    <property type="entry name" value="Arginase/deacetylase"/>
    <property type="match status" value="1"/>
</dbReference>
<gene>
    <name evidence="3" type="ORF">GSI01S_19_00410</name>
</gene>